<dbReference type="FunCoup" id="H2AQZ7">
    <property type="interactions" value="16"/>
</dbReference>
<dbReference type="KEGG" id="kaf:KAFR_0B05010"/>
<organism evidence="6 7">
    <name type="scientific">Kazachstania africana (strain ATCC 22294 / BCRC 22015 / CBS 2517 / CECT 1963 / NBRC 1671 / NRRL Y-8276)</name>
    <name type="common">Yeast</name>
    <name type="synonym">Kluyveromyces africanus</name>
    <dbReference type="NCBI Taxonomy" id="1071382"/>
    <lineage>
        <taxon>Eukaryota</taxon>
        <taxon>Fungi</taxon>
        <taxon>Dikarya</taxon>
        <taxon>Ascomycota</taxon>
        <taxon>Saccharomycotina</taxon>
        <taxon>Saccharomycetes</taxon>
        <taxon>Saccharomycetales</taxon>
        <taxon>Saccharomycetaceae</taxon>
        <taxon>Kazachstania</taxon>
    </lineage>
</organism>
<evidence type="ECO:0000256" key="4">
    <source>
        <dbReference type="ARBA" id="ARBA00023136"/>
    </source>
</evidence>
<evidence type="ECO:0000256" key="3">
    <source>
        <dbReference type="ARBA" id="ARBA00022989"/>
    </source>
</evidence>
<comment type="similarity">
    <text evidence="5">Belongs to the OSW5 family.</text>
</comment>
<dbReference type="GO" id="GO:0030476">
    <property type="term" value="P:ascospore wall assembly"/>
    <property type="evidence" value="ECO:0007669"/>
    <property type="project" value="EnsemblFungi"/>
</dbReference>
<dbReference type="HOGENOM" id="CLU_2158803_0_0_1"/>
<keyword evidence="5" id="KW-0749">Sporulation</keyword>
<evidence type="ECO:0000256" key="2">
    <source>
        <dbReference type="ARBA" id="ARBA00022692"/>
    </source>
</evidence>
<dbReference type="AlphaFoldDB" id="H2AQZ7"/>
<evidence type="ECO:0000313" key="6">
    <source>
        <dbReference type="EMBL" id="CCF56797.1"/>
    </source>
</evidence>
<sequence length="111" mass="12784">MVSISTFYFLTYFIIFMSIGFIASLLILPLLGISFLFATGVVVFGFVSNLTFKMGQYIYFKTDRNLKKILDRMALQSGSKNQDQQIELHDDENGRYTQTTLSVRDENVIHH</sequence>
<dbReference type="GO" id="GO:0044877">
    <property type="term" value="F:protein-containing complex binding"/>
    <property type="evidence" value="ECO:0007669"/>
    <property type="project" value="EnsemblFungi"/>
</dbReference>
<dbReference type="Proteomes" id="UP000005220">
    <property type="component" value="Chromosome 2"/>
</dbReference>
<accession>H2AQZ7</accession>
<keyword evidence="2 5" id="KW-0812">Transmembrane</keyword>
<protein>
    <recommendedName>
        <fullName evidence="5">Outer spore wall protein 5</fullName>
    </recommendedName>
</protein>
<dbReference type="GO" id="GO:0016020">
    <property type="term" value="C:membrane"/>
    <property type="evidence" value="ECO:0007669"/>
    <property type="project" value="UniProtKB-SubCell"/>
</dbReference>
<dbReference type="STRING" id="1071382.H2AQZ7"/>
<keyword evidence="3 5" id="KW-1133">Transmembrane helix</keyword>
<comment type="function">
    <text evidence="5">Involved in spore wall assembly.</text>
</comment>
<dbReference type="GO" id="GO:0034389">
    <property type="term" value="P:lipid droplet organization"/>
    <property type="evidence" value="ECO:0007669"/>
    <property type="project" value="EnsemblFungi"/>
</dbReference>
<gene>
    <name evidence="6" type="primary">KAFR0B05010</name>
    <name evidence="6" type="ORF">KAFR_0B05010</name>
</gene>
<keyword evidence="7" id="KW-1185">Reference proteome</keyword>
<comment type="subcellular location">
    <subcellularLocation>
        <location evidence="1">Membrane</location>
        <topology evidence="1">Multi-pass membrane protein</topology>
    </subcellularLocation>
</comment>
<dbReference type="GeneID" id="13884679"/>
<dbReference type="GO" id="GO:0061724">
    <property type="term" value="P:lipophagy"/>
    <property type="evidence" value="ECO:0007669"/>
    <property type="project" value="EnsemblFungi"/>
</dbReference>
<evidence type="ECO:0000313" key="7">
    <source>
        <dbReference type="Proteomes" id="UP000005220"/>
    </source>
</evidence>
<dbReference type="eggNOG" id="ENOG502SA41">
    <property type="taxonomic scope" value="Eukaryota"/>
</dbReference>
<evidence type="ECO:0000256" key="5">
    <source>
        <dbReference type="RuleBase" id="RU363006"/>
    </source>
</evidence>
<dbReference type="InParanoid" id="H2AQZ7"/>
<feature type="transmembrane region" description="Helical" evidence="5">
    <location>
        <begin position="7"/>
        <end position="27"/>
    </location>
</feature>
<reference evidence="6 7" key="1">
    <citation type="journal article" date="2011" name="Proc. Natl. Acad. Sci. U.S.A.">
        <title>Evolutionary erosion of yeast sex chromosomes by mating-type switching accidents.</title>
        <authorList>
            <person name="Gordon J.L."/>
            <person name="Armisen D."/>
            <person name="Proux-Wera E."/>
            <person name="Oheigeartaigh S.S."/>
            <person name="Byrne K.P."/>
            <person name="Wolfe K.H."/>
        </authorList>
    </citation>
    <scope>NUCLEOTIDE SEQUENCE [LARGE SCALE GENOMIC DNA]</scope>
    <source>
        <strain evidence="7">ATCC 22294 / BCRC 22015 / CBS 2517 / CECT 1963 / NBRC 1671 / NRRL Y-8276</strain>
    </source>
</reference>
<proteinExistence type="inferred from homology"/>
<name>H2AQZ7_KAZAF</name>
<dbReference type="GO" id="GO:0005811">
    <property type="term" value="C:lipid droplet"/>
    <property type="evidence" value="ECO:0007669"/>
    <property type="project" value="EnsemblFungi"/>
</dbReference>
<dbReference type="EMBL" id="HE650822">
    <property type="protein sequence ID" value="CCF56797.1"/>
    <property type="molecule type" value="Genomic_DNA"/>
</dbReference>
<evidence type="ECO:0000256" key="1">
    <source>
        <dbReference type="ARBA" id="ARBA00004141"/>
    </source>
</evidence>
<dbReference type="OrthoDB" id="4070176at2759"/>
<dbReference type="Pfam" id="PF17062">
    <property type="entry name" value="Osw5"/>
    <property type="match status" value="1"/>
</dbReference>
<feature type="transmembrane region" description="Helical" evidence="5">
    <location>
        <begin position="33"/>
        <end position="52"/>
    </location>
</feature>
<dbReference type="InterPro" id="IPR031430">
    <property type="entry name" value="Osw5"/>
</dbReference>
<dbReference type="RefSeq" id="XP_003955932.1">
    <property type="nucleotide sequence ID" value="XM_003955883.1"/>
</dbReference>
<keyword evidence="4 5" id="KW-0472">Membrane</keyword>